<dbReference type="PANTHER" id="PTHR35176:SF6">
    <property type="entry name" value="HEME OXYGENASE HI_0854-RELATED"/>
    <property type="match status" value="1"/>
</dbReference>
<dbReference type="InterPro" id="IPR052019">
    <property type="entry name" value="F420H2_bilvrd_red/Heme_oxyg"/>
</dbReference>
<dbReference type="InterPro" id="IPR012349">
    <property type="entry name" value="Split_barrel_FMN-bd"/>
</dbReference>
<dbReference type="InterPro" id="IPR011576">
    <property type="entry name" value="Pyridox_Oxase_N"/>
</dbReference>
<evidence type="ECO:0000259" key="2">
    <source>
        <dbReference type="Pfam" id="PF01243"/>
    </source>
</evidence>
<dbReference type="GO" id="GO:0016627">
    <property type="term" value="F:oxidoreductase activity, acting on the CH-CH group of donors"/>
    <property type="evidence" value="ECO:0007669"/>
    <property type="project" value="TreeGrafter"/>
</dbReference>
<protein>
    <submittedName>
        <fullName evidence="3">PPOX class F420-dependent enzyme</fullName>
    </submittedName>
</protein>
<name>A0A5M3WJG0_9ACTN</name>
<dbReference type="SUPFAM" id="SSF50475">
    <property type="entry name" value="FMN-binding split barrel"/>
    <property type="match status" value="1"/>
</dbReference>
<sequence>MTRLSDEVRAFLDAPEFAVLATAEPDGRTQLSVMWVGRDGDDLVMATKRGRRKVRNLQRDPNATVLVYSRTRPTRYVEIRGTAKITDEDARALIDRLSRSYTGRDHVLGDPDEERDRVVIRITPDRVRHQL</sequence>
<dbReference type="Gene3D" id="2.30.110.10">
    <property type="entry name" value="Electron Transport, Fmn-binding Protein, Chain A"/>
    <property type="match status" value="1"/>
</dbReference>
<accession>A0A5M3WJG0</accession>
<keyword evidence="1" id="KW-0560">Oxidoreductase</keyword>
<evidence type="ECO:0000256" key="1">
    <source>
        <dbReference type="ARBA" id="ARBA00023002"/>
    </source>
</evidence>
<dbReference type="GO" id="GO:0070967">
    <property type="term" value="F:coenzyme F420 binding"/>
    <property type="evidence" value="ECO:0007669"/>
    <property type="project" value="TreeGrafter"/>
</dbReference>
<evidence type="ECO:0000313" key="3">
    <source>
        <dbReference type="EMBL" id="GES07321.1"/>
    </source>
</evidence>
<dbReference type="OrthoDB" id="162914at2"/>
<dbReference type="NCBIfam" id="TIGR03618">
    <property type="entry name" value="Rv1155_F420"/>
    <property type="match status" value="1"/>
</dbReference>
<dbReference type="Proteomes" id="UP000331127">
    <property type="component" value="Unassembled WGS sequence"/>
</dbReference>
<dbReference type="PANTHER" id="PTHR35176">
    <property type="entry name" value="HEME OXYGENASE HI_0854-RELATED"/>
    <property type="match status" value="1"/>
</dbReference>
<dbReference type="RefSeq" id="WP_155353040.1">
    <property type="nucleotide sequence ID" value="NZ_BAAAHL010000012.1"/>
</dbReference>
<reference evidence="3 4" key="1">
    <citation type="submission" date="2019-10" db="EMBL/GenBank/DDBJ databases">
        <title>Whole genome shotgun sequence of Acrocarpospora macrocephala NBRC 16266.</title>
        <authorList>
            <person name="Ichikawa N."/>
            <person name="Kimura A."/>
            <person name="Kitahashi Y."/>
            <person name="Komaki H."/>
            <person name="Oguchi A."/>
        </authorList>
    </citation>
    <scope>NUCLEOTIDE SEQUENCE [LARGE SCALE GENOMIC DNA]</scope>
    <source>
        <strain evidence="3 4">NBRC 16266</strain>
    </source>
</reference>
<dbReference type="GO" id="GO:0005829">
    <property type="term" value="C:cytosol"/>
    <property type="evidence" value="ECO:0007669"/>
    <property type="project" value="TreeGrafter"/>
</dbReference>
<dbReference type="AlphaFoldDB" id="A0A5M3WJG0"/>
<gene>
    <name evidence="3" type="ORF">Amac_009160</name>
</gene>
<dbReference type="InterPro" id="IPR019920">
    <property type="entry name" value="F420-binding_dom_put"/>
</dbReference>
<organism evidence="3 4">
    <name type="scientific">Acrocarpospora macrocephala</name>
    <dbReference type="NCBI Taxonomy" id="150177"/>
    <lineage>
        <taxon>Bacteria</taxon>
        <taxon>Bacillati</taxon>
        <taxon>Actinomycetota</taxon>
        <taxon>Actinomycetes</taxon>
        <taxon>Streptosporangiales</taxon>
        <taxon>Streptosporangiaceae</taxon>
        <taxon>Acrocarpospora</taxon>
    </lineage>
</organism>
<keyword evidence="4" id="KW-1185">Reference proteome</keyword>
<dbReference type="Pfam" id="PF01243">
    <property type="entry name" value="PNPOx_N"/>
    <property type="match status" value="1"/>
</dbReference>
<proteinExistence type="predicted"/>
<dbReference type="EMBL" id="BLAE01000006">
    <property type="protein sequence ID" value="GES07321.1"/>
    <property type="molecule type" value="Genomic_DNA"/>
</dbReference>
<evidence type="ECO:0000313" key="4">
    <source>
        <dbReference type="Proteomes" id="UP000331127"/>
    </source>
</evidence>
<comment type="caution">
    <text evidence="3">The sequence shown here is derived from an EMBL/GenBank/DDBJ whole genome shotgun (WGS) entry which is preliminary data.</text>
</comment>
<feature type="domain" description="Pyridoxamine 5'-phosphate oxidase N-terminal" evidence="2">
    <location>
        <begin position="4"/>
        <end position="129"/>
    </location>
</feature>